<keyword evidence="5" id="KW-0560">Oxidoreductase</keyword>
<evidence type="ECO:0000256" key="6">
    <source>
        <dbReference type="SAM" id="MobiDB-lite"/>
    </source>
</evidence>
<dbReference type="Pfam" id="PF02913">
    <property type="entry name" value="FAD-oxidase_C"/>
    <property type="match status" value="1"/>
</dbReference>
<dbReference type="Proteomes" id="UP000604475">
    <property type="component" value="Unassembled WGS sequence"/>
</dbReference>
<organism evidence="8 9">
    <name type="scientific">Frankia nepalensis</name>
    <dbReference type="NCBI Taxonomy" id="1836974"/>
    <lineage>
        <taxon>Bacteria</taxon>
        <taxon>Bacillati</taxon>
        <taxon>Actinomycetota</taxon>
        <taxon>Actinomycetes</taxon>
        <taxon>Frankiales</taxon>
        <taxon>Frankiaceae</taxon>
        <taxon>Frankia</taxon>
    </lineage>
</organism>
<dbReference type="SUPFAM" id="SSF55103">
    <property type="entry name" value="FAD-linked oxidases, C-terminal domain"/>
    <property type="match status" value="1"/>
</dbReference>
<dbReference type="Pfam" id="PF01565">
    <property type="entry name" value="FAD_binding_4"/>
    <property type="match status" value="1"/>
</dbReference>
<dbReference type="InterPro" id="IPR016164">
    <property type="entry name" value="FAD-linked_Oxase-like_C"/>
</dbReference>
<proteinExistence type="inferred from homology"/>
<dbReference type="SUPFAM" id="SSF56176">
    <property type="entry name" value="FAD-binding/transporter-associated domain-like"/>
    <property type="match status" value="1"/>
</dbReference>
<dbReference type="InterPro" id="IPR006094">
    <property type="entry name" value="Oxid_FAD_bind_N"/>
</dbReference>
<gene>
    <name evidence="8" type="ORF">I7412_39610</name>
</gene>
<name>A0A937RTP7_9ACTN</name>
<dbReference type="InterPro" id="IPR004113">
    <property type="entry name" value="FAD-bd_oxidored_4_C"/>
</dbReference>
<dbReference type="AlphaFoldDB" id="A0A937RTP7"/>
<evidence type="ECO:0000256" key="5">
    <source>
        <dbReference type="ARBA" id="ARBA00023002"/>
    </source>
</evidence>
<dbReference type="InterPro" id="IPR016171">
    <property type="entry name" value="Vanillyl_alc_oxidase_C-sub2"/>
</dbReference>
<feature type="region of interest" description="Disordered" evidence="6">
    <location>
        <begin position="1"/>
        <end position="33"/>
    </location>
</feature>
<comment type="cofactor">
    <cofactor evidence="1">
        <name>FAD</name>
        <dbReference type="ChEBI" id="CHEBI:57692"/>
    </cofactor>
</comment>
<dbReference type="PROSITE" id="PS51387">
    <property type="entry name" value="FAD_PCMH"/>
    <property type="match status" value="1"/>
</dbReference>
<dbReference type="Gene3D" id="3.30.465.10">
    <property type="match status" value="1"/>
</dbReference>
<dbReference type="GO" id="GO:0016491">
    <property type="term" value="F:oxidoreductase activity"/>
    <property type="evidence" value="ECO:0007669"/>
    <property type="project" value="UniProtKB-KW"/>
</dbReference>
<dbReference type="FunFam" id="1.10.45.10:FF:000001">
    <property type="entry name" value="D-lactate dehydrogenase mitochondrial"/>
    <property type="match status" value="1"/>
</dbReference>
<dbReference type="EMBL" id="JAEACQ010000375">
    <property type="protein sequence ID" value="MBL7633159.1"/>
    <property type="molecule type" value="Genomic_DNA"/>
</dbReference>
<feature type="compositionally biased region" description="Basic and acidic residues" evidence="6">
    <location>
        <begin position="1"/>
        <end position="14"/>
    </location>
</feature>
<evidence type="ECO:0000313" key="8">
    <source>
        <dbReference type="EMBL" id="MBL7633159.1"/>
    </source>
</evidence>
<dbReference type="FunFam" id="3.30.70.2740:FF:000001">
    <property type="entry name" value="D-lactate dehydrogenase mitochondrial"/>
    <property type="match status" value="1"/>
</dbReference>
<feature type="domain" description="FAD-binding PCMH-type" evidence="7">
    <location>
        <begin position="53"/>
        <end position="232"/>
    </location>
</feature>
<dbReference type="GO" id="GO:0071949">
    <property type="term" value="F:FAD binding"/>
    <property type="evidence" value="ECO:0007669"/>
    <property type="project" value="InterPro"/>
</dbReference>
<accession>A0A937RTP7</accession>
<comment type="caution">
    <text evidence="8">The sequence shown here is derived from an EMBL/GenBank/DDBJ whole genome shotgun (WGS) entry which is preliminary data.</text>
</comment>
<dbReference type="InterPro" id="IPR016169">
    <property type="entry name" value="FAD-bd_PCMH_sub2"/>
</dbReference>
<comment type="similarity">
    <text evidence="2">Belongs to the FAD-binding oxidoreductase/transferase type 4 family.</text>
</comment>
<evidence type="ECO:0000259" key="7">
    <source>
        <dbReference type="PROSITE" id="PS51387"/>
    </source>
</evidence>
<keyword evidence="4" id="KW-0274">FAD</keyword>
<dbReference type="InterPro" id="IPR051914">
    <property type="entry name" value="FAD-linked_OxidoTrans_Type4"/>
</dbReference>
<dbReference type="InterPro" id="IPR036318">
    <property type="entry name" value="FAD-bd_PCMH-like_sf"/>
</dbReference>
<evidence type="ECO:0000313" key="9">
    <source>
        <dbReference type="Proteomes" id="UP000604475"/>
    </source>
</evidence>
<reference evidence="8" key="1">
    <citation type="submission" date="2020-12" db="EMBL/GenBank/DDBJ databases">
        <title>Genomic characterization of non-nitrogen-fixing Frankia strains.</title>
        <authorList>
            <person name="Carlos-Shanley C."/>
            <person name="Guerra T."/>
            <person name="Hahn D."/>
        </authorList>
    </citation>
    <scope>NUCLEOTIDE SEQUENCE</scope>
    <source>
        <strain evidence="8">CN6</strain>
    </source>
</reference>
<evidence type="ECO:0000256" key="1">
    <source>
        <dbReference type="ARBA" id="ARBA00001974"/>
    </source>
</evidence>
<protein>
    <submittedName>
        <fullName evidence="8">FAD-binding protein</fullName>
    </submittedName>
</protein>
<sequence>MTTPWHREDSRHPDAVGPDLVDPARLPPHDDVDWRTDTASLDAHRFDRSGWTPDVRPAVVASVRGVAGVQHVARHAHRTGTPLVARGAGTGLTGAATAVDGGIVLDLTGLNRVVDILPADELALVEPGVLTADLDRAAARHGLRYAPDPASVEISTIGGNIATNAGGLRCAKYGVTRDAVLGLDVVLADGRLIHTGRRAIKGVTGYDLTSLFVGSEGTLGVIVGATLRLRPIPVATATLSGYFPDAEAAFAAVGAVRAAGIVPAVAEFIDGPTLERIDEHLGTDLRARGAAFVLLQTDGAAAEQEAATAAGVLRGRATSLEVTTDPAEAARLTAVRRAALPALERVGRVLIEDIGVPRSRLPEAVAAVRDAAAATGTSIHTFAHAADGNLHPIIVLSAEQELTDPDVQAAADAVFRAALRLGGTVSGEHGVGALKRRWMRAELGEDVDALQRQIKDVFDPTGILNPGKAV</sequence>
<dbReference type="RefSeq" id="WP_203008172.1">
    <property type="nucleotide sequence ID" value="NZ_JADWYU010000371.1"/>
</dbReference>
<keyword evidence="3" id="KW-0285">Flavoprotein</keyword>
<evidence type="ECO:0000256" key="4">
    <source>
        <dbReference type="ARBA" id="ARBA00022827"/>
    </source>
</evidence>
<dbReference type="PANTHER" id="PTHR42934">
    <property type="entry name" value="GLYCOLATE OXIDASE SUBUNIT GLCD"/>
    <property type="match status" value="1"/>
</dbReference>
<dbReference type="Gene3D" id="1.10.45.10">
    <property type="entry name" value="Vanillyl-alcohol Oxidase, Chain A, domain 4"/>
    <property type="match status" value="1"/>
</dbReference>
<evidence type="ECO:0000256" key="2">
    <source>
        <dbReference type="ARBA" id="ARBA00008000"/>
    </source>
</evidence>
<evidence type="ECO:0000256" key="3">
    <source>
        <dbReference type="ARBA" id="ARBA00022630"/>
    </source>
</evidence>
<dbReference type="InterPro" id="IPR016166">
    <property type="entry name" value="FAD-bd_PCMH"/>
</dbReference>
<dbReference type="Gene3D" id="3.30.70.2740">
    <property type="match status" value="1"/>
</dbReference>
<keyword evidence="9" id="KW-1185">Reference proteome</keyword>
<dbReference type="PANTHER" id="PTHR42934:SF2">
    <property type="entry name" value="GLYCOLATE OXIDASE SUBUNIT GLCD"/>
    <property type="match status" value="1"/>
</dbReference>